<evidence type="ECO:0000256" key="1">
    <source>
        <dbReference type="ARBA" id="ARBA00023015"/>
    </source>
</evidence>
<dbReference type="GO" id="GO:0003700">
    <property type="term" value="F:DNA-binding transcription factor activity"/>
    <property type="evidence" value="ECO:0007669"/>
    <property type="project" value="InterPro"/>
</dbReference>
<proteinExistence type="predicted"/>
<evidence type="ECO:0000259" key="4">
    <source>
        <dbReference type="PROSITE" id="PS01124"/>
    </source>
</evidence>
<dbReference type="Gene3D" id="1.10.10.60">
    <property type="entry name" value="Homeodomain-like"/>
    <property type="match status" value="2"/>
</dbReference>
<dbReference type="PANTHER" id="PTHR43280">
    <property type="entry name" value="ARAC-FAMILY TRANSCRIPTIONAL REGULATOR"/>
    <property type="match status" value="1"/>
</dbReference>
<dbReference type="PROSITE" id="PS00041">
    <property type="entry name" value="HTH_ARAC_FAMILY_1"/>
    <property type="match status" value="1"/>
</dbReference>
<keyword evidence="1" id="KW-0805">Transcription regulation</keyword>
<dbReference type="SUPFAM" id="SSF46689">
    <property type="entry name" value="Homeodomain-like"/>
    <property type="match status" value="2"/>
</dbReference>
<reference evidence="5" key="1">
    <citation type="journal article" date="2015" name="PeerJ">
        <title>First genomic representation of candidate bacterial phylum KSB3 points to enhanced environmental sensing as a trigger of wastewater bulking.</title>
        <authorList>
            <person name="Sekiguchi Y."/>
            <person name="Ohashi A."/>
            <person name="Parks D.H."/>
            <person name="Yamauchi T."/>
            <person name="Tyson G.W."/>
            <person name="Hugenholtz P."/>
        </authorList>
    </citation>
    <scope>NUCLEOTIDE SEQUENCE [LARGE SCALE GENOMIC DNA]</scope>
</reference>
<dbReference type="InterPro" id="IPR018062">
    <property type="entry name" value="HTH_AraC-typ_CS"/>
</dbReference>
<evidence type="ECO:0000256" key="3">
    <source>
        <dbReference type="ARBA" id="ARBA00023163"/>
    </source>
</evidence>
<dbReference type="HOGENOM" id="CLU_000445_88_14_0"/>
<dbReference type="Pfam" id="PF12833">
    <property type="entry name" value="HTH_18"/>
    <property type="match status" value="1"/>
</dbReference>
<dbReference type="Proteomes" id="UP000030700">
    <property type="component" value="Unassembled WGS sequence"/>
</dbReference>
<name>A0A0S6W1J7_9BACT</name>
<protein>
    <submittedName>
        <fullName evidence="5">Transcriptional regulator, AraC family</fullName>
    </submittedName>
</protein>
<dbReference type="InterPro" id="IPR009057">
    <property type="entry name" value="Homeodomain-like_sf"/>
</dbReference>
<keyword evidence="6" id="KW-1185">Reference proteome</keyword>
<keyword evidence="3" id="KW-0804">Transcription</keyword>
<evidence type="ECO:0000313" key="5">
    <source>
        <dbReference type="EMBL" id="GAK53664.1"/>
    </source>
</evidence>
<dbReference type="GO" id="GO:0043565">
    <property type="term" value="F:sequence-specific DNA binding"/>
    <property type="evidence" value="ECO:0007669"/>
    <property type="project" value="InterPro"/>
</dbReference>
<dbReference type="PANTHER" id="PTHR43280:SF2">
    <property type="entry name" value="HTH-TYPE TRANSCRIPTIONAL REGULATOR EXSA"/>
    <property type="match status" value="1"/>
</dbReference>
<evidence type="ECO:0000313" key="6">
    <source>
        <dbReference type="Proteomes" id="UP000030700"/>
    </source>
</evidence>
<accession>A0A0S6W1J7</accession>
<dbReference type="SMART" id="SM00342">
    <property type="entry name" value="HTH_ARAC"/>
    <property type="match status" value="1"/>
</dbReference>
<keyword evidence="2" id="KW-0238">DNA-binding</keyword>
<dbReference type="InterPro" id="IPR018060">
    <property type="entry name" value="HTH_AraC"/>
</dbReference>
<organism evidence="5">
    <name type="scientific">Candidatus Moduliflexus flocculans</name>
    <dbReference type="NCBI Taxonomy" id="1499966"/>
    <lineage>
        <taxon>Bacteria</taxon>
        <taxon>Candidatus Moduliflexota</taxon>
        <taxon>Candidatus Moduliflexia</taxon>
        <taxon>Candidatus Moduliflexales</taxon>
        <taxon>Candidatus Moduliflexaceae</taxon>
    </lineage>
</organism>
<gene>
    <name evidence="5" type="ORF">U14_04931</name>
</gene>
<dbReference type="PROSITE" id="PS01124">
    <property type="entry name" value="HTH_ARAC_FAMILY_2"/>
    <property type="match status" value="1"/>
</dbReference>
<dbReference type="EMBL" id="DF820459">
    <property type="protein sequence ID" value="GAK53664.1"/>
    <property type="molecule type" value="Genomic_DNA"/>
</dbReference>
<dbReference type="STRING" id="1499966.U14_04931"/>
<evidence type="ECO:0000256" key="2">
    <source>
        <dbReference type="ARBA" id="ARBA00023125"/>
    </source>
</evidence>
<feature type="domain" description="HTH araC/xylS-type" evidence="4">
    <location>
        <begin position="208"/>
        <end position="306"/>
    </location>
</feature>
<dbReference type="AlphaFoldDB" id="A0A0S6W1J7"/>
<sequence>MEFSTKGKIHYPLFEMPLYYQPHEKFVEIPPPRRYRLVVIHSGSGILSLNGKQYAVIAPALGCLNEATMVELEGTSQFRAEAMYFHPSVINSRLTFANINIGCSEFLQTDYNDANSLLPFRHDEQRGWLHNIGPMTTQRVQELMKTLKEQLETQNTFWPCRARSYLMEFIFLVYELYIAEFGTAESGEKKPPFAEPELPIPASSEEIYPILVYLLNHYHQKITLADLTRIFHTNRSTLNQKFKSATGYSVIDYLIQLRVRMACQLLKDTELAVSEISDRIGYIDLTHFGRIFRKYTQLSPSAYREKFQHDVYPAAYPEN</sequence>